<keyword evidence="4" id="KW-1185">Reference proteome</keyword>
<dbReference type="Proteomes" id="UP000323733">
    <property type="component" value="Unassembled WGS sequence"/>
</dbReference>
<name>A0A1I7AEV1_METTE</name>
<reference evidence="2 4" key="2">
    <citation type="submission" date="2016-10" db="EMBL/GenBank/DDBJ databases">
        <authorList>
            <person name="Varghese N."/>
            <person name="Submissions S."/>
        </authorList>
    </citation>
    <scope>NUCLEOTIDE SEQUENCE [LARGE SCALE GENOMIC DNA]</scope>
    <source>
        <strain evidence="2 4">DSM 11855</strain>
    </source>
</reference>
<evidence type="ECO:0000313" key="2">
    <source>
        <dbReference type="EMBL" id="SFT73444.1"/>
    </source>
</evidence>
<gene>
    <name evidence="1" type="ORF">MESMT1_1977</name>
    <name evidence="2" type="ORF">SAMN02910340_02097</name>
</gene>
<evidence type="ECO:0000313" key="4">
    <source>
        <dbReference type="Proteomes" id="UP000323733"/>
    </source>
</evidence>
<evidence type="ECO:0008006" key="5">
    <source>
        <dbReference type="Google" id="ProtNLM"/>
    </source>
</evidence>
<dbReference type="Pfam" id="PF11367">
    <property type="entry name" value="Tail_completion_gp17"/>
    <property type="match status" value="1"/>
</dbReference>
<dbReference type="RefSeq" id="WP_149761808.1">
    <property type="nucleotide sequence ID" value="NZ_FPAO01000008.1"/>
</dbReference>
<dbReference type="AlphaFoldDB" id="A0A1I7AEV1"/>
<dbReference type="Proteomes" id="UP000265557">
    <property type="component" value="Chromosome"/>
</dbReference>
<accession>A0A3G9CXX8</accession>
<proteinExistence type="predicted"/>
<organism evidence="2 4">
    <name type="scientific">Methanosarcina thermophila</name>
    <dbReference type="NCBI Taxonomy" id="2210"/>
    <lineage>
        <taxon>Archaea</taxon>
        <taxon>Methanobacteriati</taxon>
        <taxon>Methanobacteriota</taxon>
        <taxon>Stenosarchaea group</taxon>
        <taxon>Methanomicrobia</taxon>
        <taxon>Methanosarcinales</taxon>
        <taxon>Methanosarcinaceae</taxon>
        <taxon>Methanosarcina</taxon>
    </lineage>
</organism>
<reference evidence="1 3" key="1">
    <citation type="submission" date="2016-09" db="EMBL/GenBank/DDBJ databases">
        <title>Complete Genome Sequence of Methanosarcina thermophila MT-1.</title>
        <authorList>
            <person name="Kouzuma A."/>
        </authorList>
    </citation>
    <scope>NUCLEOTIDE SEQUENCE [LARGE SCALE GENOMIC DNA]</scope>
    <source>
        <strain evidence="1 3">MT-1</strain>
    </source>
</reference>
<dbReference type="InterPro" id="IPR021508">
    <property type="entry name" value="Gp17-like"/>
</dbReference>
<protein>
    <recommendedName>
        <fullName evidence="5">DUF3168 domain-containing protein</fullName>
    </recommendedName>
</protein>
<dbReference type="EMBL" id="FPAO01000008">
    <property type="protein sequence ID" value="SFT73444.1"/>
    <property type="molecule type" value="Genomic_DNA"/>
</dbReference>
<evidence type="ECO:0000313" key="3">
    <source>
        <dbReference type="Proteomes" id="UP000265557"/>
    </source>
</evidence>
<accession>A0A1I7AEV1</accession>
<sequence>MTIIDEAIRTILTSNTAVKSFVGTRIHPFKLPLGCTLPALSIHKPSNPYRQISGSPRFQISCWAEDYLQVQQLSQVVEAALEGFSGIVSGIEIIRIIPIEAPDQYEDLPGVYHIPYDFKVIFRK</sequence>
<evidence type="ECO:0000313" key="1">
    <source>
        <dbReference type="EMBL" id="BAW29907.1"/>
    </source>
</evidence>
<dbReference type="EMBL" id="AP017646">
    <property type="protein sequence ID" value="BAW29907.1"/>
    <property type="molecule type" value="Genomic_DNA"/>
</dbReference>